<evidence type="ECO:0000256" key="3">
    <source>
        <dbReference type="ARBA" id="ARBA00011738"/>
    </source>
</evidence>
<reference evidence="13 14" key="1">
    <citation type="submission" date="2019-03" db="EMBL/GenBank/DDBJ databases">
        <title>Genomic Encyclopedia of Type Strains, Phase IV (KMG-IV): sequencing the most valuable type-strain genomes for metagenomic binning, comparative biology and taxonomic classification.</title>
        <authorList>
            <person name="Goeker M."/>
        </authorList>
    </citation>
    <scope>NUCLEOTIDE SEQUENCE [LARGE SCALE GENOMIC DNA]</scope>
    <source>
        <strain evidence="13 14">DSM 21944</strain>
    </source>
</reference>
<keyword evidence="4" id="KW-0663">Pyridoxal phosphate</keyword>
<name>A0A4R3LIW1_9GAMM</name>
<dbReference type="AlphaFoldDB" id="A0A4R3LIW1"/>
<dbReference type="EC" id="4.1.3.38" evidence="8 12"/>
<evidence type="ECO:0000256" key="7">
    <source>
        <dbReference type="ARBA" id="ARBA00035633"/>
    </source>
</evidence>
<evidence type="ECO:0000256" key="12">
    <source>
        <dbReference type="NCBIfam" id="TIGR03461"/>
    </source>
</evidence>
<dbReference type="Gene3D" id="3.20.10.10">
    <property type="entry name" value="D-amino Acid Aminotransferase, subunit A, domain 2"/>
    <property type="match status" value="1"/>
</dbReference>
<organism evidence="13 14">
    <name type="scientific">Pseudofulvimonas gallinarii</name>
    <dbReference type="NCBI Taxonomy" id="634155"/>
    <lineage>
        <taxon>Bacteria</taxon>
        <taxon>Pseudomonadati</taxon>
        <taxon>Pseudomonadota</taxon>
        <taxon>Gammaproteobacteria</taxon>
        <taxon>Lysobacterales</taxon>
        <taxon>Rhodanobacteraceae</taxon>
        <taxon>Pseudofulvimonas</taxon>
    </lineage>
</organism>
<evidence type="ECO:0000313" key="13">
    <source>
        <dbReference type="EMBL" id="TCS97556.1"/>
    </source>
</evidence>
<dbReference type="NCBIfam" id="TIGR03461">
    <property type="entry name" value="pabC_Proteo"/>
    <property type="match status" value="1"/>
</dbReference>
<dbReference type="InterPro" id="IPR001544">
    <property type="entry name" value="Aminotrans_IV"/>
</dbReference>
<evidence type="ECO:0000256" key="9">
    <source>
        <dbReference type="ARBA" id="ARBA00049529"/>
    </source>
</evidence>
<dbReference type="GO" id="GO:0008153">
    <property type="term" value="P:4-aminobenzoate biosynthetic process"/>
    <property type="evidence" value="ECO:0007669"/>
    <property type="project" value="UniProtKB-UniRule"/>
</dbReference>
<dbReference type="PANTHER" id="PTHR42743">
    <property type="entry name" value="AMINO-ACID AMINOTRANSFERASE"/>
    <property type="match status" value="1"/>
</dbReference>
<proteinExistence type="inferred from homology"/>
<comment type="similarity">
    <text evidence="2">Belongs to the class-IV pyridoxal-phosphate-dependent aminotransferase family.</text>
</comment>
<evidence type="ECO:0000256" key="4">
    <source>
        <dbReference type="ARBA" id="ARBA00022898"/>
    </source>
</evidence>
<dbReference type="Proteomes" id="UP000294599">
    <property type="component" value="Unassembled WGS sequence"/>
</dbReference>
<dbReference type="FunFam" id="3.20.10.10:FF:000002">
    <property type="entry name" value="D-alanine aminotransferase"/>
    <property type="match status" value="1"/>
</dbReference>
<dbReference type="Gene3D" id="3.30.470.10">
    <property type="match status" value="1"/>
</dbReference>
<comment type="subunit">
    <text evidence="3">Homodimer.</text>
</comment>
<dbReference type="GO" id="GO:0008696">
    <property type="term" value="F:4-amino-4-deoxychorismate lyase activity"/>
    <property type="evidence" value="ECO:0007669"/>
    <property type="project" value="UniProtKB-UniRule"/>
</dbReference>
<dbReference type="Pfam" id="PF01063">
    <property type="entry name" value="Aminotran_4"/>
    <property type="match status" value="1"/>
</dbReference>
<dbReference type="InterPro" id="IPR036038">
    <property type="entry name" value="Aminotransferase-like"/>
</dbReference>
<evidence type="ECO:0000256" key="6">
    <source>
        <dbReference type="ARBA" id="ARBA00023239"/>
    </source>
</evidence>
<dbReference type="RefSeq" id="WP_123523027.1">
    <property type="nucleotide sequence ID" value="NZ_JBHLWF010000014.1"/>
</dbReference>
<evidence type="ECO:0000256" key="5">
    <source>
        <dbReference type="ARBA" id="ARBA00022909"/>
    </source>
</evidence>
<evidence type="ECO:0000256" key="1">
    <source>
        <dbReference type="ARBA" id="ARBA00001933"/>
    </source>
</evidence>
<comment type="catalytic activity">
    <reaction evidence="9">
        <text>4-amino-4-deoxychorismate = 4-aminobenzoate + pyruvate + H(+)</text>
        <dbReference type="Rhea" id="RHEA:16201"/>
        <dbReference type="ChEBI" id="CHEBI:15361"/>
        <dbReference type="ChEBI" id="CHEBI:15378"/>
        <dbReference type="ChEBI" id="CHEBI:17836"/>
        <dbReference type="ChEBI" id="CHEBI:58406"/>
        <dbReference type="EC" id="4.1.3.38"/>
    </reaction>
</comment>
<keyword evidence="6 13" id="KW-0456">Lyase</keyword>
<protein>
    <recommendedName>
        <fullName evidence="11 12">Aminodeoxychorismate lyase</fullName>
        <ecNumber evidence="8 12">4.1.3.38</ecNumber>
    </recommendedName>
</protein>
<gene>
    <name evidence="13" type="ORF">EDC25_11237</name>
</gene>
<dbReference type="InterPro" id="IPR017824">
    <property type="entry name" value="Aminodeoxychorismate_lyase_IV"/>
</dbReference>
<evidence type="ECO:0000313" key="14">
    <source>
        <dbReference type="Proteomes" id="UP000294599"/>
    </source>
</evidence>
<dbReference type="InterPro" id="IPR043132">
    <property type="entry name" value="BCAT-like_C"/>
</dbReference>
<dbReference type="GO" id="GO:0005829">
    <property type="term" value="C:cytosol"/>
    <property type="evidence" value="ECO:0007669"/>
    <property type="project" value="TreeGrafter"/>
</dbReference>
<evidence type="ECO:0000256" key="2">
    <source>
        <dbReference type="ARBA" id="ARBA00009320"/>
    </source>
</evidence>
<dbReference type="OrthoDB" id="9805628at2"/>
<dbReference type="SUPFAM" id="SSF56752">
    <property type="entry name" value="D-aminoacid aminotransferase-like PLP-dependent enzymes"/>
    <property type="match status" value="1"/>
</dbReference>
<comment type="cofactor">
    <cofactor evidence="1">
        <name>pyridoxal 5'-phosphate</name>
        <dbReference type="ChEBI" id="CHEBI:597326"/>
    </cofactor>
</comment>
<dbReference type="InterPro" id="IPR043131">
    <property type="entry name" value="BCAT-like_N"/>
</dbReference>
<dbReference type="InterPro" id="IPR050571">
    <property type="entry name" value="Class-IV_PLP-Dep_Aminotrnsfr"/>
</dbReference>
<comment type="function">
    <text evidence="10">Involved in the biosynthesis of p-aminobenzoate (PABA), a precursor of tetrahydrofolate. Converts 4-amino-4-deoxychorismate into 4-aminobenzoate (PABA) and pyruvate.</text>
</comment>
<dbReference type="PANTHER" id="PTHR42743:SF2">
    <property type="entry name" value="AMINODEOXYCHORISMATE LYASE"/>
    <property type="match status" value="1"/>
</dbReference>
<keyword evidence="14" id="KW-1185">Reference proteome</keyword>
<comment type="pathway">
    <text evidence="7">Cofactor biosynthesis; tetrahydrofolate biosynthesis; 4-aminobenzoate from chorismate: step 2/2.</text>
</comment>
<sequence length="296" mass="31852">MKRSRTVAGPAKRPGITRVQALVDGKPSASIPALDRGLAYGDGLFETIRFVAGAAPLWPLHMARLRAGCRRLQLPQPDLALLAREAGCLARGGDCIVKLVLTRGDGRGYGPDHAATTRRILGRHDLPGMPASVYGQGARLRWCRLQLSSQPALAGLKHLNRLENVLARGEWRDPRIHEGLLLDADGHVISATAANVFIVRGGVLLTPKLDRCGVAGVARAWILRRARRAMAVREDDLDRAAALAADEVFISNAVRGIVPVTRIGDRRFPVGPVTRRLGYTLAALGIGQPPGTLSER</sequence>
<evidence type="ECO:0000256" key="11">
    <source>
        <dbReference type="ARBA" id="ARBA00069174"/>
    </source>
</evidence>
<evidence type="ECO:0000256" key="10">
    <source>
        <dbReference type="ARBA" id="ARBA00054027"/>
    </source>
</evidence>
<dbReference type="GO" id="GO:0030170">
    <property type="term" value="F:pyridoxal phosphate binding"/>
    <property type="evidence" value="ECO:0007669"/>
    <property type="project" value="InterPro"/>
</dbReference>
<comment type="caution">
    <text evidence="13">The sequence shown here is derived from an EMBL/GenBank/DDBJ whole genome shotgun (WGS) entry which is preliminary data.</text>
</comment>
<dbReference type="GO" id="GO:0046656">
    <property type="term" value="P:folic acid biosynthetic process"/>
    <property type="evidence" value="ECO:0007669"/>
    <property type="project" value="UniProtKB-KW"/>
</dbReference>
<keyword evidence="5" id="KW-0289">Folate biosynthesis</keyword>
<accession>A0A4R3LIW1</accession>
<dbReference type="EMBL" id="SMAF01000012">
    <property type="protein sequence ID" value="TCS97556.1"/>
    <property type="molecule type" value="Genomic_DNA"/>
</dbReference>
<evidence type="ECO:0000256" key="8">
    <source>
        <dbReference type="ARBA" id="ARBA00035676"/>
    </source>
</evidence>
<dbReference type="NCBIfam" id="NF004761">
    <property type="entry name" value="PRK06092.1"/>
    <property type="match status" value="1"/>
</dbReference>